<keyword evidence="1" id="KW-0812">Transmembrane</keyword>
<name>A0A8E6ET92_9BACT</name>
<dbReference type="RefSeq" id="WP_213496828.1">
    <property type="nucleotide sequence ID" value="NZ_CP074694.1"/>
</dbReference>
<organism evidence="3 4">
    <name type="scientific">Telmatocola sphagniphila</name>
    <dbReference type="NCBI Taxonomy" id="1123043"/>
    <lineage>
        <taxon>Bacteria</taxon>
        <taxon>Pseudomonadati</taxon>
        <taxon>Planctomycetota</taxon>
        <taxon>Planctomycetia</taxon>
        <taxon>Gemmatales</taxon>
        <taxon>Gemmataceae</taxon>
    </lineage>
</organism>
<feature type="transmembrane region" description="Helical" evidence="1">
    <location>
        <begin position="553"/>
        <end position="570"/>
    </location>
</feature>
<sequence length="580" mass="58494">MLSIFRKLSLAGLLLVTANSASKATDYTWNGTSGNGTAVPNQANFSQASNWLGTGAVPVSDVNNTQLYFGGPGTYTNINWDAGPSFSAYSYIVNNQAPGDYNLNANTTKNLGIGAGGIAIQSTGTSSNYRQFIIGNGFLGLTAEATQTWSASAAYSIINVQGSYNNAGFNTTLSTGYNTSSIVFGLGSVISGSGGLTATGPGTVQIQGTSNTYTGSTIVQGNAILDIYNIANGGSVSSIGASDSSASNLVLLGGTLQIRRQDPVNATMSSDRSFSVANGSSTILIDANSYSSFSVFLTGNQTTIATGSTLVKSGNGDLYLGSINAASSSPTGSIVVTGGTLHISGNTVNANLTVQGTTGVLAGGNTGGQGYNGTIYPNVGSIPASYYSPSAGENVIYGTVYVNGGTLAPGNIGSGASNHLTMSVANSVTFANANATFAVGLGGNSPQGGSGSDFYSQLRVYNSAVSLGNATLQAILYYTPGVNDQLYIINNRGGTTTGTFNGLPQGATITISAVGAAASAYTAQISYTGNEALGTLTGGNDVVLYNFSPVPEPAMLLSVVALGAGFFGILRRRRTATASI</sequence>
<keyword evidence="4" id="KW-1185">Reference proteome</keyword>
<keyword evidence="2" id="KW-0732">Signal</keyword>
<dbReference type="AlphaFoldDB" id="A0A8E6ET92"/>
<protein>
    <submittedName>
        <fullName evidence="3">PEP-CTERM sorting domain-containing protein</fullName>
    </submittedName>
</protein>
<evidence type="ECO:0000256" key="1">
    <source>
        <dbReference type="SAM" id="Phobius"/>
    </source>
</evidence>
<dbReference type="EMBL" id="CP074694">
    <property type="protein sequence ID" value="QVL32149.1"/>
    <property type="molecule type" value="Genomic_DNA"/>
</dbReference>
<feature type="signal peptide" evidence="2">
    <location>
        <begin position="1"/>
        <end position="23"/>
    </location>
</feature>
<keyword evidence="1" id="KW-1133">Transmembrane helix</keyword>
<proteinExistence type="predicted"/>
<feature type="chain" id="PRO_5034867183" evidence="2">
    <location>
        <begin position="24"/>
        <end position="580"/>
    </location>
</feature>
<dbReference type="NCBIfam" id="TIGR02595">
    <property type="entry name" value="PEP_CTERM"/>
    <property type="match status" value="1"/>
</dbReference>
<accession>A0A8E6ET92</accession>
<dbReference type="Proteomes" id="UP000676194">
    <property type="component" value="Chromosome"/>
</dbReference>
<gene>
    <name evidence="3" type="ORF">KIH39_25485</name>
</gene>
<evidence type="ECO:0000313" key="3">
    <source>
        <dbReference type="EMBL" id="QVL32149.1"/>
    </source>
</evidence>
<dbReference type="KEGG" id="tsph:KIH39_25485"/>
<keyword evidence="1" id="KW-0472">Membrane</keyword>
<evidence type="ECO:0000313" key="4">
    <source>
        <dbReference type="Proteomes" id="UP000676194"/>
    </source>
</evidence>
<evidence type="ECO:0000256" key="2">
    <source>
        <dbReference type="SAM" id="SignalP"/>
    </source>
</evidence>
<dbReference type="InterPro" id="IPR013424">
    <property type="entry name" value="Ice-binding_C"/>
</dbReference>
<reference evidence="3" key="1">
    <citation type="submission" date="2021-05" db="EMBL/GenBank/DDBJ databases">
        <title>Complete genome sequence of the cellulolytic planctomycete Telmatocola sphagniphila SP2T and characterization of the first cellulase from planctomycetes.</title>
        <authorList>
            <person name="Rakitin A.L."/>
            <person name="Beletsky A.V."/>
            <person name="Naumoff D.G."/>
            <person name="Kulichevskaya I.S."/>
            <person name="Mardanov A.V."/>
            <person name="Ravin N.V."/>
            <person name="Dedysh S.N."/>
        </authorList>
    </citation>
    <scope>NUCLEOTIDE SEQUENCE</scope>
    <source>
        <strain evidence="3">SP2T</strain>
    </source>
</reference>